<dbReference type="PANTHER" id="PTHR34220">
    <property type="entry name" value="SENSOR HISTIDINE KINASE YPDA"/>
    <property type="match status" value="1"/>
</dbReference>
<keyword evidence="4" id="KW-0808">Transferase</keyword>
<dbReference type="SUPFAM" id="SSF55874">
    <property type="entry name" value="ATPase domain of HSP90 chaperone/DNA topoisomerase II/histidine kinase"/>
    <property type="match status" value="1"/>
</dbReference>
<dbReference type="RefSeq" id="WP_187964147.1">
    <property type="nucleotide sequence ID" value="NZ_JACVDC010000005.1"/>
</dbReference>
<dbReference type="AlphaFoldDB" id="A0A926Q2J5"/>
<evidence type="ECO:0000313" key="4">
    <source>
        <dbReference type="EMBL" id="MBC9794996.1"/>
    </source>
</evidence>
<reference evidence="4 5" key="1">
    <citation type="submission" date="2020-09" db="EMBL/GenBank/DDBJ databases">
        <title>Sinomicrobium weinanense sp. nov., a halophilic bacteria isolated from saline-alkali soil.</title>
        <authorList>
            <person name="Wu P."/>
            <person name="Ren H."/>
            <person name="Mei Y."/>
            <person name="Liang Y."/>
            <person name="Chen Z."/>
        </authorList>
    </citation>
    <scope>NUCLEOTIDE SEQUENCE [LARGE SCALE GENOMIC DNA]</scope>
    <source>
        <strain evidence="4 5">FJxs</strain>
    </source>
</reference>
<comment type="caution">
    <text evidence="4">The sequence shown here is derived from an EMBL/GenBank/DDBJ whole genome shotgun (WGS) entry which is preliminary data.</text>
</comment>
<feature type="domain" description="Signal transduction histidine kinase internal region" evidence="3">
    <location>
        <begin position="338"/>
        <end position="416"/>
    </location>
</feature>
<dbReference type="InterPro" id="IPR036890">
    <property type="entry name" value="HATPase_C_sf"/>
</dbReference>
<dbReference type="EMBL" id="JACVDC010000005">
    <property type="protein sequence ID" value="MBC9794996.1"/>
    <property type="molecule type" value="Genomic_DNA"/>
</dbReference>
<keyword evidence="2" id="KW-1133">Transmembrane helix</keyword>
<dbReference type="Pfam" id="PF06580">
    <property type="entry name" value="His_kinase"/>
    <property type="match status" value="1"/>
</dbReference>
<evidence type="ECO:0000313" key="5">
    <source>
        <dbReference type="Proteomes" id="UP000653730"/>
    </source>
</evidence>
<feature type="transmembrane region" description="Helical" evidence="2">
    <location>
        <begin position="9"/>
        <end position="31"/>
    </location>
</feature>
<keyword evidence="4" id="KW-0418">Kinase</keyword>
<dbReference type="GO" id="GO:0000155">
    <property type="term" value="F:phosphorelay sensor kinase activity"/>
    <property type="evidence" value="ECO:0007669"/>
    <property type="project" value="InterPro"/>
</dbReference>
<dbReference type="GO" id="GO:0016020">
    <property type="term" value="C:membrane"/>
    <property type="evidence" value="ECO:0007669"/>
    <property type="project" value="InterPro"/>
</dbReference>
<evidence type="ECO:0000259" key="3">
    <source>
        <dbReference type="Pfam" id="PF06580"/>
    </source>
</evidence>
<dbReference type="Gene3D" id="3.30.450.20">
    <property type="entry name" value="PAS domain"/>
    <property type="match status" value="1"/>
</dbReference>
<dbReference type="InterPro" id="IPR010559">
    <property type="entry name" value="Sig_transdc_His_kin_internal"/>
</dbReference>
<evidence type="ECO:0000256" key="2">
    <source>
        <dbReference type="SAM" id="Phobius"/>
    </source>
</evidence>
<dbReference type="PANTHER" id="PTHR34220:SF7">
    <property type="entry name" value="SENSOR HISTIDINE KINASE YPDA"/>
    <property type="match status" value="1"/>
</dbReference>
<gene>
    <name evidence="4" type="ORF">IBL28_03375</name>
</gene>
<name>A0A926Q2J5_9FLAO</name>
<sequence length="518" mass="60548">MRYFSVKSYIAIIFVVVIITIVATFILSSLVSSEVQEVSRDIARRSFQKKYEHVRYQLNQLQKPLSDAKRIITQGGGEKQVLEDLNMLSTLQVADSMVVNTWFYVGGGSGIRDIHTNSRNGKGRILPDSTITALAESPQNTHSEIVRDDKGRYLWRNRLKARRSFGTVYYGYDLELKAIQRLFWDIDTYSLSYAYVFSGEGTCLVHPEMAYIGKNVFEFIPVIPEDTLLQEHKFNERLVESEFLKLDVIRYIQPFYIGGEKYYIAVNFPKSINEQDINKIKKYSFAIYFISTGLLLFVFYFFTRAIRNEFREKELLQKDKASLALEKEVFQKESASLQLQQLKKQMNPHFLFNSLNALYTLIDQDQDLSKKFTLKLSNLYRYLVQSPRSNIAKLEFELNFIREYMFLQGIRFGNKLEFHLHISSKSALQRNIPYLALQTVVENALKHNKATKENPLMVEITVKEDLVIVKNTYQEKPQRVQGKGLGLQYLKRIYDFYKITGFKVFREKHDFICELPLL</sequence>
<dbReference type="Proteomes" id="UP000653730">
    <property type="component" value="Unassembled WGS sequence"/>
</dbReference>
<accession>A0A926Q2J5</accession>
<evidence type="ECO:0000256" key="1">
    <source>
        <dbReference type="SAM" id="Coils"/>
    </source>
</evidence>
<keyword evidence="2" id="KW-0812">Transmembrane</keyword>
<keyword evidence="5" id="KW-1185">Reference proteome</keyword>
<protein>
    <submittedName>
        <fullName evidence="4">Histidine kinase</fullName>
    </submittedName>
</protein>
<dbReference type="InterPro" id="IPR050640">
    <property type="entry name" value="Bact_2-comp_sensor_kinase"/>
</dbReference>
<proteinExistence type="predicted"/>
<dbReference type="Gene3D" id="3.30.565.10">
    <property type="entry name" value="Histidine kinase-like ATPase, C-terminal domain"/>
    <property type="match status" value="1"/>
</dbReference>
<keyword evidence="2" id="KW-0472">Membrane</keyword>
<feature type="coiled-coil region" evidence="1">
    <location>
        <begin position="313"/>
        <end position="345"/>
    </location>
</feature>
<organism evidence="4 5">
    <name type="scientific">Sinomicrobium weinanense</name>
    <dbReference type="NCBI Taxonomy" id="2842200"/>
    <lineage>
        <taxon>Bacteria</taxon>
        <taxon>Pseudomonadati</taxon>
        <taxon>Bacteroidota</taxon>
        <taxon>Flavobacteriia</taxon>
        <taxon>Flavobacteriales</taxon>
        <taxon>Flavobacteriaceae</taxon>
        <taxon>Sinomicrobium</taxon>
    </lineage>
</organism>
<keyword evidence="1" id="KW-0175">Coiled coil</keyword>
<feature type="transmembrane region" description="Helical" evidence="2">
    <location>
        <begin position="285"/>
        <end position="303"/>
    </location>
</feature>